<evidence type="ECO:0000256" key="6">
    <source>
        <dbReference type="SAM" id="Phobius"/>
    </source>
</evidence>
<gene>
    <name evidence="7" type="ORF">HERILL_LOCUS14818</name>
</gene>
<dbReference type="PANTHER" id="PTHR21284">
    <property type="entry name" value="EG:80H7.2 PROTEIN"/>
    <property type="match status" value="1"/>
</dbReference>
<dbReference type="OrthoDB" id="10062378at2759"/>
<evidence type="ECO:0000313" key="8">
    <source>
        <dbReference type="Proteomes" id="UP000594454"/>
    </source>
</evidence>
<dbReference type="InParanoid" id="A0A7R8V4S2"/>
<dbReference type="AlphaFoldDB" id="A0A7R8V4S2"/>
<keyword evidence="4 6" id="KW-0472">Membrane</keyword>
<comment type="subcellular location">
    <subcellularLocation>
        <location evidence="1">Membrane</location>
        <topology evidence="1">Multi-pass membrane protein</topology>
    </subcellularLocation>
</comment>
<dbReference type="InterPro" id="IPR004031">
    <property type="entry name" value="PMP22/EMP/MP20/Claudin"/>
</dbReference>
<proteinExistence type="predicted"/>
<keyword evidence="8" id="KW-1185">Reference proteome</keyword>
<dbReference type="GO" id="GO:0005918">
    <property type="term" value="C:septate junction"/>
    <property type="evidence" value="ECO:0007669"/>
    <property type="project" value="TreeGrafter"/>
</dbReference>
<dbReference type="GO" id="GO:0019991">
    <property type="term" value="P:septate junction assembly"/>
    <property type="evidence" value="ECO:0007669"/>
    <property type="project" value="TreeGrafter"/>
</dbReference>
<dbReference type="GO" id="GO:0035151">
    <property type="term" value="P:regulation of tube size, open tracheal system"/>
    <property type="evidence" value="ECO:0007669"/>
    <property type="project" value="TreeGrafter"/>
</dbReference>
<feature type="transmembrane region" description="Helical" evidence="6">
    <location>
        <begin position="95"/>
        <end position="117"/>
    </location>
</feature>
<dbReference type="GO" id="GO:0016020">
    <property type="term" value="C:membrane"/>
    <property type="evidence" value="ECO:0007669"/>
    <property type="project" value="UniProtKB-SubCell"/>
</dbReference>
<feature type="transmembrane region" description="Helical" evidence="6">
    <location>
        <begin position="124"/>
        <end position="149"/>
    </location>
</feature>
<evidence type="ECO:0000256" key="5">
    <source>
        <dbReference type="SAM" id="MobiDB-lite"/>
    </source>
</evidence>
<dbReference type="Proteomes" id="UP000594454">
    <property type="component" value="Chromosome 6"/>
</dbReference>
<evidence type="ECO:0000256" key="3">
    <source>
        <dbReference type="ARBA" id="ARBA00022989"/>
    </source>
</evidence>
<accession>A0A7R8V4S2</accession>
<dbReference type="PANTHER" id="PTHR21284:SF11">
    <property type="entry name" value="KUNE-KUNE"/>
    <property type="match status" value="1"/>
</dbReference>
<sequence>MGASTKNSRVAVGLFALSFILIFVAFVSPYWLVTDGELEKPKFLNLGLWEVCLNDFQDIHRFYDTRFTGCMWVFEEEYYIIHDYLLPGFYIATQFFFTLCFTLLLIALLMTLAFLGCSRDDDRYVMLLLSNGSIQIFSALCGLISVIIFGARGDGRDWMPDWIHNNMGWSFALAVVGVVLLIPSGALFMVEARRERYKRLNEIGTREASAYSADDGSRKFRGGGGRTGVHTDI</sequence>
<evidence type="ECO:0000256" key="1">
    <source>
        <dbReference type="ARBA" id="ARBA00004141"/>
    </source>
</evidence>
<reference evidence="7 8" key="1">
    <citation type="submission" date="2020-11" db="EMBL/GenBank/DDBJ databases">
        <authorList>
            <person name="Wallbank WR R."/>
            <person name="Pardo Diaz C."/>
            <person name="Kozak K."/>
            <person name="Martin S."/>
            <person name="Jiggins C."/>
            <person name="Moest M."/>
            <person name="Warren A I."/>
            <person name="Generalovic N T."/>
            <person name="Byers J.R.P. K."/>
            <person name="Montejo-Kovacevich G."/>
            <person name="Yen C E."/>
        </authorList>
    </citation>
    <scope>NUCLEOTIDE SEQUENCE [LARGE SCALE GENOMIC DNA]</scope>
</reference>
<evidence type="ECO:0000256" key="2">
    <source>
        <dbReference type="ARBA" id="ARBA00022692"/>
    </source>
</evidence>
<feature type="region of interest" description="Disordered" evidence="5">
    <location>
        <begin position="213"/>
        <end position="233"/>
    </location>
</feature>
<protein>
    <submittedName>
        <fullName evidence="7">Uncharacterized protein</fullName>
    </submittedName>
</protein>
<feature type="transmembrane region" description="Helical" evidence="6">
    <location>
        <begin position="12"/>
        <end position="33"/>
    </location>
</feature>
<organism evidence="7 8">
    <name type="scientific">Hermetia illucens</name>
    <name type="common">Black soldier fly</name>
    <dbReference type="NCBI Taxonomy" id="343691"/>
    <lineage>
        <taxon>Eukaryota</taxon>
        <taxon>Metazoa</taxon>
        <taxon>Ecdysozoa</taxon>
        <taxon>Arthropoda</taxon>
        <taxon>Hexapoda</taxon>
        <taxon>Insecta</taxon>
        <taxon>Pterygota</taxon>
        <taxon>Neoptera</taxon>
        <taxon>Endopterygota</taxon>
        <taxon>Diptera</taxon>
        <taxon>Brachycera</taxon>
        <taxon>Stratiomyomorpha</taxon>
        <taxon>Stratiomyidae</taxon>
        <taxon>Hermetiinae</taxon>
        <taxon>Hermetia</taxon>
    </lineage>
</organism>
<feature type="transmembrane region" description="Helical" evidence="6">
    <location>
        <begin position="169"/>
        <end position="190"/>
    </location>
</feature>
<dbReference type="OMA" id="GFYISVQ"/>
<keyword evidence="2 6" id="KW-0812">Transmembrane</keyword>
<dbReference type="Pfam" id="PF13903">
    <property type="entry name" value="Claudin_2"/>
    <property type="match status" value="1"/>
</dbReference>
<evidence type="ECO:0000313" key="7">
    <source>
        <dbReference type="EMBL" id="CAD7092459.1"/>
    </source>
</evidence>
<dbReference type="EMBL" id="LR899014">
    <property type="protein sequence ID" value="CAD7092459.1"/>
    <property type="molecule type" value="Genomic_DNA"/>
</dbReference>
<dbReference type="FunCoup" id="A0A7R8V4S2">
    <property type="interactions" value="17"/>
</dbReference>
<dbReference type="Gene3D" id="1.20.140.150">
    <property type="match status" value="1"/>
</dbReference>
<name>A0A7R8V4S2_HERIL</name>
<evidence type="ECO:0000256" key="4">
    <source>
        <dbReference type="ARBA" id="ARBA00023136"/>
    </source>
</evidence>
<keyword evidence="3 6" id="KW-1133">Transmembrane helix</keyword>